<evidence type="ECO:0000313" key="6">
    <source>
        <dbReference type="Proteomes" id="UP001300261"/>
    </source>
</evidence>
<evidence type="ECO:0000256" key="2">
    <source>
        <dbReference type="ARBA" id="ARBA00023004"/>
    </source>
</evidence>
<dbReference type="RefSeq" id="WP_265960942.1">
    <property type="nucleotide sequence ID" value="NZ_JAPEVI010000001.1"/>
</dbReference>
<dbReference type="PANTHER" id="PTHR35303">
    <property type="entry name" value="OS02G0197800 PROTEIN"/>
    <property type="match status" value="1"/>
</dbReference>
<sequence>MIAEHDAPPLATGKDLTDGEAPDEVRVGRKGKTLSLHWPDGNVSTFAAPFLRDNSQSARSKKQRLSGLAVPAAPDLTITAVRPIGSYAVNIVFSDGYDRGIFPWVYLRELAGEAAVRPQGRALGPEDFLKGN</sequence>
<dbReference type="InterPro" id="IPR010376">
    <property type="entry name" value="GBBH-like_N"/>
</dbReference>
<keyword evidence="2" id="KW-0408">Iron</keyword>
<dbReference type="Pfam" id="PF06155">
    <property type="entry name" value="GBBH-like_N"/>
    <property type="match status" value="1"/>
</dbReference>
<dbReference type="Gene3D" id="3.30.2020.30">
    <property type="match status" value="1"/>
</dbReference>
<organism evidence="5 6">
    <name type="scientific">Roseibium salinum</name>
    <dbReference type="NCBI Taxonomy" id="1604349"/>
    <lineage>
        <taxon>Bacteria</taxon>
        <taxon>Pseudomonadati</taxon>
        <taxon>Pseudomonadota</taxon>
        <taxon>Alphaproteobacteria</taxon>
        <taxon>Hyphomicrobiales</taxon>
        <taxon>Stappiaceae</taxon>
        <taxon>Roseibium</taxon>
    </lineage>
</organism>
<proteinExistence type="predicted"/>
<evidence type="ECO:0000259" key="4">
    <source>
        <dbReference type="Pfam" id="PF06155"/>
    </source>
</evidence>
<evidence type="ECO:0000256" key="1">
    <source>
        <dbReference type="ARBA" id="ARBA00022723"/>
    </source>
</evidence>
<dbReference type="Proteomes" id="UP001300261">
    <property type="component" value="Unassembled WGS sequence"/>
</dbReference>
<comment type="caution">
    <text evidence="5">The sequence shown here is derived from an EMBL/GenBank/DDBJ whole genome shotgun (WGS) entry which is preliminary data.</text>
</comment>
<reference evidence="5 6" key="1">
    <citation type="journal article" date="2016" name="Int. J. Syst. Evol. Microbiol.">
        <title>Labrenzia salina sp. nov., isolated from the rhizosphere of the halophyte Arthrocnemum macrostachyum.</title>
        <authorList>
            <person name="Camacho M."/>
            <person name="Redondo-Gomez S."/>
            <person name="Rodriguez-Llorente I."/>
            <person name="Rohde M."/>
            <person name="Sproer C."/>
            <person name="Schumann P."/>
            <person name="Klenk H.P."/>
            <person name="Montero-Calasanz M.D.C."/>
        </authorList>
    </citation>
    <scope>NUCLEOTIDE SEQUENCE [LARGE SCALE GENOMIC DNA]</scope>
    <source>
        <strain evidence="5 6">DSM 29163</strain>
    </source>
</reference>
<dbReference type="InterPro" id="IPR038492">
    <property type="entry name" value="GBBH-like_N_sf"/>
</dbReference>
<name>A0ABT3QVJ1_9HYPH</name>
<dbReference type="PANTHER" id="PTHR35303:SF5">
    <property type="entry name" value="OS02G0197800 PROTEIN"/>
    <property type="match status" value="1"/>
</dbReference>
<keyword evidence="6" id="KW-1185">Reference proteome</keyword>
<feature type="domain" description="Gamma-butyrobetaine hydroxylase-like N-terminal" evidence="4">
    <location>
        <begin position="26"/>
        <end position="108"/>
    </location>
</feature>
<keyword evidence="1" id="KW-0479">Metal-binding</keyword>
<dbReference type="EMBL" id="JAPEVI010000001">
    <property type="protein sequence ID" value="MCX2720944.1"/>
    <property type="molecule type" value="Genomic_DNA"/>
</dbReference>
<protein>
    <submittedName>
        <fullName evidence="5">DUF971 domain-containing protein</fullName>
    </submittedName>
</protein>
<accession>A0ABT3QVJ1</accession>
<feature type="region of interest" description="Disordered" evidence="3">
    <location>
        <begin position="1"/>
        <end position="26"/>
    </location>
</feature>
<evidence type="ECO:0000256" key="3">
    <source>
        <dbReference type="SAM" id="MobiDB-lite"/>
    </source>
</evidence>
<gene>
    <name evidence="5" type="ORF">ON753_00775</name>
</gene>
<evidence type="ECO:0000313" key="5">
    <source>
        <dbReference type="EMBL" id="MCX2720944.1"/>
    </source>
</evidence>